<evidence type="ECO:0000259" key="2">
    <source>
        <dbReference type="Pfam" id="PF26116"/>
    </source>
</evidence>
<evidence type="ECO:0000256" key="1">
    <source>
        <dbReference type="ARBA" id="ARBA00007549"/>
    </source>
</evidence>
<dbReference type="InterPro" id="IPR059029">
    <property type="entry name" value="FAM13A_dom"/>
</dbReference>
<dbReference type="InterPro" id="IPR039102">
    <property type="entry name" value="FAM13"/>
</dbReference>
<keyword evidence="4" id="KW-1185">Reference proteome</keyword>
<feature type="domain" description="FAM13A-like" evidence="2">
    <location>
        <begin position="98"/>
        <end position="167"/>
    </location>
</feature>
<proteinExistence type="inferred from homology"/>
<dbReference type="Proteomes" id="UP000261540">
    <property type="component" value="Unplaced"/>
</dbReference>
<sequence>MTQKQMALEKITLQKCLLYFESLHGRPDSKPERNLVKPLYDRYQMIKQLLCATPTITTIVSGACSLGLTRNLFDKEIWFVQLVDGNPMLCSLLGGRHSRSELLESLRETRVEKKRRRKALREFELQFFRQMGRAVQKDDRIPMAEEYQQYKNLKAKLRLLEVLLSKQDVSKTI</sequence>
<reference evidence="3" key="1">
    <citation type="submission" date="2025-08" db="UniProtKB">
        <authorList>
            <consortium name="Ensembl"/>
        </authorList>
    </citation>
    <scope>IDENTIFICATION</scope>
</reference>
<comment type="similarity">
    <text evidence="1">Belongs to the FAM13 family.</text>
</comment>
<evidence type="ECO:0000313" key="3">
    <source>
        <dbReference type="Ensembl" id="ENSPKIP00000010708.1"/>
    </source>
</evidence>
<dbReference type="AlphaFoldDB" id="A0A3B3QX62"/>
<organism evidence="3 4">
    <name type="scientific">Paramormyrops kingsleyae</name>
    <dbReference type="NCBI Taxonomy" id="1676925"/>
    <lineage>
        <taxon>Eukaryota</taxon>
        <taxon>Metazoa</taxon>
        <taxon>Chordata</taxon>
        <taxon>Craniata</taxon>
        <taxon>Vertebrata</taxon>
        <taxon>Euteleostomi</taxon>
        <taxon>Actinopterygii</taxon>
        <taxon>Neopterygii</taxon>
        <taxon>Teleostei</taxon>
        <taxon>Osteoglossocephala</taxon>
        <taxon>Osteoglossomorpha</taxon>
        <taxon>Osteoglossiformes</taxon>
        <taxon>Mormyridae</taxon>
        <taxon>Paramormyrops</taxon>
    </lineage>
</organism>
<evidence type="ECO:0000313" key="4">
    <source>
        <dbReference type="Proteomes" id="UP000261540"/>
    </source>
</evidence>
<accession>A0A3B3QX62</accession>
<dbReference type="Ensembl" id="ENSPKIT00000034843.1">
    <property type="protein sequence ID" value="ENSPKIP00000010708.1"/>
    <property type="gene ID" value="ENSPKIG00000025316.1"/>
</dbReference>
<name>A0A3B3QX62_9TELE</name>
<protein>
    <submittedName>
        <fullName evidence="3">Family with sequence similarity 13 member C</fullName>
    </submittedName>
</protein>
<dbReference type="Pfam" id="PF26116">
    <property type="entry name" value="FAM13A"/>
    <property type="match status" value="1"/>
</dbReference>
<dbReference type="PANTHER" id="PTHR15904">
    <property type="entry name" value="FAM13"/>
    <property type="match status" value="1"/>
</dbReference>
<reference evidence="3" key="2">
    <citation type="submission" date="2025-09" db="UniProtKB">
        <authorList>
            <consortium name="Ensembl"/>
        </authorList>
    </citation>
    <scope>IDENTIFICATION</scope>
</reference>
<dbReference type="PANTHER" id="PTHR15904:SF19">
    <property type="entry name" value="PROTEIN FAM13C"/>
    <property type="match status" value="1"/>
</dbReference>
<dbReference type="GeneTree" id="ENSGT00950000183033"/>